<dbReference type="OrthoDB" id="2690153at2759"/>
<dbReference type="EMBL" id="MU151060">
    <property type="protein sequence ID" value="KAF9453538.1"/>
    <property type="molecule type" value="Genomic_DNA"/>
</dbReference>
<organism evidence="5 6">
    <name type="scientific">Macrolepiota fuliginosa MF-IS2</name>
    <dbReference type="NCBI Taxonomy" id="1400762"/>
    <lineage>
        <taxon>Eukaryota</taxon>
        <taxon>Fungi</taxon>
        <taxon>Dikarya</taxon>
        <taxon>Basidiomycota</taxon>
        <taxon>Agaricomycotina</taxon>
        <taxon>Agaricomycetes</taxon>
        <taxon>Agaricomycetidae</taxon>
        <taxon>Agaricales</taxon>
        <taxon>Agaricineae</taxon>
        <taxon>Agaricaceae</taxon>
        <taxon>Macrolepiota</taxon>
    </lineage>
</organism>
<name>A0A9P5XMG9_9AGAR</name>
<dbReference type="AlphaFoldDB" id="A0A9P5XMG9"/>
<keyword evidence="3" id="KW-0560">Oxidoreductase</keyword>
<dbReference type="Pfam" id="PF01494">
    <property type="entry name" value="FAD_binding_3"/>
    <property type="match status" value="1"/>
</dbReference>
<dbReference type="GO" id="GO:0071949">
    <property type="term" value="F:FAD binding"/>
    <property type="evidence" value="ECO:0007669"/>
    <property type="project" value="InterPro"/>
</dbReference>
<dbReference type="InterPro" id="IPR002938">
    <property type="entry name" value="FAD-bd"/>
</dbReference>
<evidence type="ECO:0000259" key="4">
    <source>
        <dbReference type="Pfam" id="PF01494"/>
    </source>
</evidence>
<evidence type="ECO:0000313" key="6">
    <source>
        <dbReference type="Proteomes" id="UP000807342"/>
    </source>
</evidence>
<evidence type="ECO:0000313" key="5">
    <source>
        <dbReference type="EMBL" id="KAF9453538.1"/>
    </source>
</evidence>
<accession>A0A9P5XMG9</accession>
<dbReference type="InterPro" id="IPR036188">
    <property type="entry name" value="FAD/NAD-bd_sf"/>
</dbReference>
<reference evidence="5" key="1">
    <citation type="submission" date="2020-11" db="EMBL/GenBank/DDBJ databases">
        <authorList>
            <consortium name="DOE Joint Genome Institute"/>
            <person name="Ahrendt S."/>
            <person name="Riley R."/>
            <person name="Andreopoulos W."/>
            <person name="Labutti K."/>
            <person name="Pangilinan J."/>
            <person name="Ruiz-Duenas F.J."/>
            <person name="Barrasa J.M."/>
            <person name="Sanchez-Garcia M."/>
            <person name="Camarero S."/>
            <person name="Miyauchi S."/>
            <person name="Serrano A."/>
            <person name="Linde D."/>
            <person name="Babiker R."/>
            <person name="Drula E."/>
            <person name="Ayuso-Fernandez I."/>
            <person name="Pacheco R."/>
            <person name="Padilla G."/>
            <person name="Ferreira P."/>
            <person name="Barriuso J."/>
            <person name="Kellner H."/>
            <person name="Castanera R."/>
            <person name="Alfaro M."/>
            <person name="Ramirez L."/>
            <person name="Pisabarro A.G."/>
            <person name="Kuo A."/>
            <person name="Tritt A."/>
            <person name="Lipzen A."/>
            <person name="He G."/>
            <person name="Yan M."/>
            <person name="Ng V."/>
            <person name="Cullen D."/>
            <person name="Martin F."/>
            <person name="Rosso M.-N."/>
            <person name="Henrissat B."/>
            <person name="Hibbett D."/>
            <person name="Martinez A.T."/>
            <person name="Grigoriev I.V."/>
        </authorList>
    </citation>
    <scope>NUCLEOTIDE SEQUENCE</scope>
    <source>
        <strain evidence="5">MF-IS2</strain>
    </source>
</reference>
<comment type="caution">
    <text evidence="5">The sequence shown here is derived from an EMBL/GenBank/DDBJ whole genome shotgun (WGS) entry which is preliminary data.</text>
</comment>
<proteinExistence type="predicted"/>
<evidence type="ECO:0000256" key="2">
    <source>
        <dbReference type="ARBA" id="ARBA00022827"/>
    </source>
</evidence>
<dbReference type="Proteomes" id="UP000807342">
    <property type="component" value="Unassembled WGS sequence"/>
</dbReference>
<dbReference type="Gene3D" id="3.50.50.60">
    <property type="entry name" value="FAD/NAD(P)-binding domain"/>
    <property type="match status" value="1"/>
</dbReference>
<keyword evidence="6" id="KW-1185">Reference proteome</keyword>
<keyword evidence="1" id="KW-0285">Flavoprotein</keyword>
<evidence type="ECO:0000256" key="3">
    <source>
        <dbReference type="ARBA" id="ARBA00023002"/>
    </source>
</evidence>
<dbReference type="SUPFAM" id="SSF51905">
    <property type="entry name" value="FAD/NAD(P)-binding domain"/>
    <property type="match status" value="1"/>
</dbReference>
<evidence type="ECO:0000256" key="1">
    <source>
        <dbReference type="ARBA" id="ARBA00022630"/>
    </source>
</evidence>
<dbReference type="GO" id="GO:0016491">
    <property type="term" value="F:oxidoreductase activity"/>
    <property type="evidence" value="ECO:0007669"/>
    <property type="project" value="UniProtKB-KW"/>
</dbReference>
<protein>
    <recommendedName>
        <fullName evidence="4">FAD-binding domain-containing protein</fullName>
    </recommendedName>
</protein>
<keyword evidence="2" id="KW-0274">FAD</keyword>
<sequence length="73" mass="7515">MTVVLPKVLIVSGGPSGLVLAISLLQNGVPVRIIEKNASPRLGQRGAGIMASAFPSQSSRSFLTFSPSSSPVH</sequence>
<feature type="domain" description="FAD-binding" evidence="4">
    <location>
        <begin position="7"/>
        <end position="49"/>
    </location>
</feature>
<gene>
    <name evidence="5" type="ORF">P691DRAFT_800166</name>
</gene>